<name>A0A2I0I0U0_PUNGR</name>
<reference evidence="1 2" key="1">
    <citation type="submission" date="2017-11" db="EMBL/GenBank/DDBJ databases">
        <title>De-novo sequencing of pomegranate (Punica granatum L.) genome.</title>
        <authorList>
            <person name="Akparov Z."/>
            <person name="Amiraslanov A."/>
            <person name="Hajiyeva S."/>
            <person name="Abbasov M."/>
            <person name="Kaur K."/>
            <person name="Hamwieh A."/>
            <person name="Solovyev V."/>
            <person name="Salamov A."/>
            <person name="Braich B."/>
            <person name="Kosarev P."/>
            <person name="Mahmoud A."/>
            <person name="Hajiyev E."/>
            <person name="Babayeva S."/>
            <person name="Izzatullayeva V."/>
            <person name="Mammadov A."/>
            <person name="Mammadov A."/>
            <person name="Sharifova S."/>
            <person name="Ojaghi J."/>
            <person name="Eynullazada K."/>
            <person name="Bayramov B."/>
            <person name="Abdulazimova A."/>
            <person name="Shahmuradov I."/>
        </authorList>
    </citation>
    <scope>NUCLEOTIDE SEQUENCE [LARGE SCALE GENOMIC DNA]</scope>
    <source>
        <strain evidence="2">cv. AG2017</strain>
        <tissue evidence="1">Leaf</tissue>
    </source>
</reference>
<accession>A0A2I0I0U0</accession>
<dbReference type="EMBL" id="PGOL01004423">
    <property type="protein sequence ID" value="PKI37370.1"/>
    <property type="molecule type" value="Genomic_DNA"/>
</dbReference>
<protein>
    <submittedName>
        <fullName evidence="1">Uncharacterized protein</fullName>
    </submittedName>
</protein>
<evidence type="ECO:0000313" key="1">
    <source>
        <dbReference type="EMBL" id="PKI37370.1"/>
    </source>
</evidence>
<comment type="caution">
    <text evidence="1">The sequence shown here is derived from an EMBL/GenBank/DDBJ whole genome shotgun (WGS) entry which is preliminary data.</text>
</comment>
<gene>
    <name evidence="1" type="ORF">CRG98_042247</name>
</gene>
<organism evidence="1 2">
    <name type="scientific">Punica granatum</name>
    <name type="common">Pomegranate</name>
    <dbReference type="NCBI Taxonomy" id="22663"/>
    <lineage>
        <taxon>Eukaryota</taxon>
        <taxon>Viridiplantae</taxon>
        <taxon>Streptophyta</taxon>
        <taxon>Embryophyta</taxon>
        <taxon>Tracheophyta</taxon>
        <taxon>Spermatophyta</taxon>
        <taxon>Magnoliopsida</taxon>
        <taxon>eudicotyledons</taxon>
        <taxon>Gunneridae</taxon>
        <taxon>Pentapetalae</taxon>
        <taxon>rosids</taxon>
        <taxon>malvids</taxon>
        <taxon>Myrtales</taxon>
        <taxon>Lythraceae</taxon>
        <taxon>Punica</taxon>
    </lineage>
</organism>
<proteinExistence type="predicted"/>
<evidence type="ECO:0000313" key="2">
    <source>
        <dbReference type="Proteomes" id="UP000233551"/>
    </source>
</evidence>
<dbReference type="Proteomes" id="UP000233551">
    <property type="component" value="Unassembled WGS sequence"/>
</dbReference>
<sequence length="84" mass="9546">MTSYKWGRIESLAFHFWHHLRGGALNCDPHSRNEVPAPLEVARDLIRGMLIASNWQGPITLLEYGQQHLFMLWATSSCAGVKPE</sequence>
<keyword evidence="2" id="KW-1185">Reference proteome</keyword>
<dbReference type="AlphaFoldDB" id="A0A2I0I0U0"/>